<dbReference type="EMBL" id="JBBCAQ010000041">
    <property type="protein sequence ID" value="KAK7571084.1"/>
    <property type="molecule type" value="Genomic_DNA"/>
</dbReference>
<protein>
    <submittedName>
        <fullName evidence="1">Uncharacterized protein</fullName>
    </submittedName>
</protein>
<comment type="caution">
    <text evidence="1">The sequence shown here is derived from an EMBL/GenBank/DDBJ whole genome shotgun (WGS) entry which is preliminary data.</text>
</comment>
<dbReference type="AlphaFoldDB" id="A0AAN9XWM6"/>
<sequence>MGNPYHIIDNEKDCTARGLSHFRRFNIATEEGVCSCGDTAFSAEHLLYDCSNYSQVRHKHMSRLNELVGGCSLGVWRSNSDWLASGDAYRLFVQYSSSLSASLGCGTTRASVGDSA</sequence>
<gene>
    <name evidence="1" type="ORF">V9T40_014688</name>
</gene>
<evidence type="ECO:0000313" key="1">
    <source>
        <dbReference type="EMBL" id="KAK7571084.1"/>
    </source>
</evidence>
<dbReference type="Proteomes" id="UP001367676">
    <property type="component" value="Unassembled WGS sequence"/>
</dbReference>
<proteinExistence type="predicted"/>
<evidence type="ECO:0000313" key="2">
    <source>
        <dbReference type="Proteomes" id="UP001367676"/>
    </source>
</evidence>
<accession>A0AAN9XWM6</accession>
<reference evidence="1 2" key="1">
    <citation type="submission" date="2024-03" db="EMBL/GenBank/DDBJ databases">
        <title>Adaptation during the transition from Ophiocordyceps entomopathogen to insect associate is accompanied by gene loss and intensified selection.</title>
        <authorList>
            <person name="Ward C.M."/>
            <person name="Onetto C.A."/>
            <person name="Borneman A.R."/>
        </authorList>
    </citation>
    <scope>NUCLEOTIDE SEQUENCE [LARGE SCALE GENOMIC DNA]</scope>
    <source>
        <strain evidence="1">AWRI1</strain>
        <tissue evidence="1">Single Adult Female</tissue>
    </source>
</reference>
<name>A0AAN9XWM6_9HEMI</name>
<keyword evidence="2" id="KW-1185">Reference proteome</keyword>
<organism evidence="1 2">
    <name type="scientific">Parthenolecanium corni</name>
    <dbReference type="NCBI Taxonomy" id="536013"/>
    <lineage>
        <taxon>Eukaryota</taxon>
        <taxon>Metazoa</taxon>
        <taxon>Ecdysozoa</taxon>
        <taxon>Arthropoda</taxon>
        <taxon>Hexapoda</taxon>
        <taxon>Insecta</taxon>
        <taxon>Pterygota</taxon>
        <taxon>Neoptera</taxon>
        <taxon>Paraneoptera</taxon>
        <taxon>Hemiptera</taxon>
        <taxon>Sternorrhyncha</taxon>
        <taxon>Coccoidea</taxon>
        <taxon>Coccidae</taxon>
        <taxon>Parthenolecanium</taxon>
    </lineage>
</organism>